<keyword evidence="2" id="KW-1185">Reference proteome</keyword>
<name>A0A9N8HMY3_9STRA</name>
<evidence type="ECO:0000313" key="2">
    <source>
        <dbReference type="Proteomes" id="UP001153069"/>
    </source>
</evidence>
<reference evidence="1" key="1">
    <citation type="submission" date="2020-06" db="EMBL/GenBank/DDBJ databases">
        <authorList>
            <consortium name="Plant Systems Biology data submission"/>
        </authorList>
    </citation>
    <scope>NUCLEOTIDE SEQUENCE</scope>
    <source>
        <strain evidence="1">D6</strain>
    </source>
</reference>
<gene>
    <name evidence="1" type="ORF">SEMRO_781_G201610.1</name>
</gene>
<proteinExistence type="predicted"/>
<organism evidence="1 2">
    <name type="scientific">Seminavis robusta</name>
    <dbReference type="NCBI Taxonomy" id="568900"/>
    <lineage>
        <taxon>Eukaryota</taxon>
        <taxon>Sar</taxon>
        <taxon>Stramenopiles</taxon>
        <taxon>Ochrophyta</taxon>
        <taxon>Bacillariophyta</taxon>
        <taxon>Bacillariophyceae</taxon>
        <taxon>Bacillariophycidae</taxon>
        <taxon>Naviculales</taxon>
        <taxon>Naviculaceae</taxon>
        <taxon>Seminavis</taxon>
    </lineage>
</organism>
<protein>
    <submittedName>
        <fullName evidence="1">Uncharacterized protein</fullName>
    </submittedName>
</protein>
<dbReference type="Proteomes" id="UP001153069">
    <property type="component" value="Unassembled WGS sequence"/>
</dbReference>
<dbReference type="EMBL" id="CAICTM010000780">
    <property type="protein sequence ID" value="CAB9516418.1"/>
    <property type="molecule type" value="Genomic_DNA"/>
</dbReference>
<evidence type="ECO:0000313" key="1">
    <source>
        <dbReference type="EMBL" id="CAB9516418.1"/>
    </source>
</evidence>
<sequence length="154" mass="16790">MDTDRTSFEGPVDQGDEIVGAHSLCLVGVCGDENDPKKIWYLLQNSWKGKQFVEVDNSYLESIADLNKVAGCGFGKLRISFPEPAKTREVPVTNSGFPRAAQYFESSPRESLCDEADMTTDCSDSENDLIVAVATGDTFEAPELVQASGLWNSV</sequence>
<dbReference type="AlphaFoldDB" id="A0A9N8HMY3"/>
<comment type="caution">
    <text evidence="1">The sequence shown here is derived from an EMBL/GenBank/DDBJ whole genome shotgun (WGS) entry which is preliminary data.</text>
</comment>
<accession>A0A9N8HMY3</accession>